<evidence type="ECO:0000313" key="4">
    <source>
        <dbReference type="Proteomes" id="UP001066276"/>
    </source>
</evidence>
<evidence type="ECO:0000313" key="1">
    <source>
        <dbReference type="EMBL" id="KAJ1194284.1"/>
    </source>
</evidence>
<dbReference type="EMBL" id="JANPWB010000004">
    <property type="protein sequence ID" value="KAJ1194284.1"/>
    <property type="molecule type" value="Genomic_DNA"/>
</dbReference>
<sequence>MYYLWKCMSEHKNLPQLAEVEALNKREQRAKGRANESKLKGQAWTVLNRMKIDGLQKRELYAGIGLLGKAGMPTCP</sequence>
<comment type="caution">
    <text evidence="3">The sequence shown here is derived from an EMBL/GenBank/DDBJ whole genome shotgun (WGS) entry which is preliminary data.</text>
</comment>
<name>A0AAV7V0F1_PLEWA</name>
<evidence type="ECO:0000313" key="2">
    <source>
        <dbReference type="EMBL" id="KAJ1194285.1"/>
    </source>
</evidence>
<dbReference type="Proteomes" id="UP001066276">
    <property type="component" value="Chromosome 2_2"/>
</dbReference>
<proteinExistence type="predicted"/>
<reference evidence="3" key="1">
    <citation type="journal article" date="2022" name="bioRxiv">
        <title>Sequencing and chromosome-scale assembly of the giantPleurodeles waltlgenome.</title>
        <authorList>
            <person name="Brown T."/>
            <person name="Elewa A."/>
            <person name="Iarovenko S."/>
            <person name="Subramanian E."/>
            <person name="Araus A.J."/>
            <person name="Petzold A."/>
            <person name="Susuki M."/>
            <person name="Suzuki K.-i.T."/>
            <person name="Hayashi T."/>
            <person name="Toyoda A."/>
            <person name="Oliveira C."/>
            <person name="Osipova E."/>
            <person name="Leigh N.D."/>
            <person name="Simon A."/>
            <person name="Yun M.H."/>
        </authorList>
    </citation>
    <scope>NUCLEOTIDE SEQUENCE</scope>
    <source>
        <strain evidence="3">20211129_DDA</strain>
        <tissue evidence="3">Liver</tissue>
    </source>
</reference>
<dbReference type="AlphaFoldDB" id="A0AAV7V0F1"/>
<gene>
    <name evidence="1" type="ORF">NDU88_003573</name>
    <name evidence="2" type="ORF">NDU88_003574</name>
    <name evidence="3" type="ORF">NDU88_003575</name>
</gene>
<protein>
    <submittedName>
        <fullName evidence="3">Uncharacterized protein</fullName>
    </submittedName>
</protein>
<dbReference type="EMBL" id="JANPWB010000004">
    <property type="protein sequence ID" value="KAJ1194285.1"/>
    <property type="molecule type" value="Genomic_DNA"/>
</dbReference>
<accession>A0AAV7V0F1</accession>
<organism evidence="3 4">
    <name type="scientific">Pleurodeles waltl</name>
    <name type="common">Iberian ribbed newt</name>
    <dbReference type="NCBI Taxonomy" id="8319"/>
    <lineage>
        <taxon>Eukaryota</taxon>
        <taxon>Metazoa</taxon>
        <taxon>Chordata</taxon>
        <taxon>Craniata</taxon>
        <taxon>Vertebrata</taxon>
        <taxon>Euteleostomi</taxon>
        <taxon>Amphibia</taxon>
        <taxon>Batrachia</taxon>
        <taxon>Caudata</taxon>
        <taxon>Salamandroidea</taxon>
        <taxon>Salamandridae</taxon>
        <taxon>Pleurodelinae</taxon>
        <taxon>Pleurodeles</taxon>
    </lineage>
</organism>
<evidence type="ECO:0000313" key="3">
    <source>
        <dbReference type="EMBL" id="KAJ1194286.1"/>
    </source>
</evidence>
<dbReference type="EMBL" id="JANPWB010000004">
    <property type="protein sequence ID" value="KAJ1194286.1"/>
    <property type="molecule type" value="Genomic_DNA"/>
</dbReference>
<keyword evidence="4" id="KW-1185">Reference proteome</keyword>